<sequence length="340" mass="38503">MGTEKLDHILDSIIQVREGKDQNGSLAKEVSDYELNNEGRIAKFADRYKFEERELPWDQIQALGLNKEILLENQSMGDILKGRIPNKLVPLKHKMDGRWVDLGLGTISPIRDDAGNVQLRIFTRLDEPQYKISPYKELFTDKEIERLETDGHLGSTKKMKDFTSGRECECYVSVHEATNRLTTLPVDALTLPTRIYGKEIGNDIEALRSGKEIFVEDIHLKDGRVISGHARVDANRGDVVFRNDNNPHLRIHDTVFGVKVSADIQAKLANHEVVFIPGMKVGGKTISTDLRYSDTGRPLFGNNARNYRSRLGEENPRPRQRVRRRLPSLPGAQPKGMKIG</sequence>
<dbReference type="InterPro" id="IPR025343">
    <property type="entry name" value="DUF4099"/>
</dbReference>
<organism evidence="4 5">
    <name type="scientific">Alistipes intestinihominis</name>
    <dbReference type="NCBI Taxonomy" id="3133172"/>
    <lineage>
        <taxon>Bacteria</taxon>
        <taxon>Pseudomonadati</taxon>
        <taxon>Bacteroidota</taxon>
        <taxon>Bacteroidia</taxon>
        <taxon>Bacteroidales</taxon>
        <taxon>Rikenellaceae</taxon>
        <taxon>Alistipes</taxon>
    </lineage>
</organism>
<evidence type="ECO:0000259" key="3">
    <source>
        <dbReference type="Pfam" id="PF13351"/>
    </source>
</evidence>
<feature type="domain" description="DUF4099" evidence="3">
    <location>
        <begin position="50"/>
        <end position="131"/>
    </location>
</feature>
<evidence type="ECO:0000259" key="2">
    <source>
        <dbReference type="Pfam" id="PF13101"/>
    </source>
</evidence>
<dbReference type="Pfam" id="PF13101">
    <property type="entry name" value="DUF3945"/>
    <property type="match status" value="1"/>
</dbReference>
<protein>
    <submittedName>
        <fullName evidence="4">DUF4099 domain-containing protein</fullName>
    </submittedName>
</protein>
<dbReference type="EMBL" id="JBBMFL010000017">
    <property type="protein sequence ID" value="MEQ2545862.1"/>
    <property type="molecule type" value="Genomic_DNA"/>
</dbReference>
<accession>A0ABV1H0N0</accession>
<comment type="caution">
    <text evidence="4">The sequence shown here is derived from an EMBL/GenBank/DDBJ whole genome shotgun (WGS) entry which is preliminary data.</text>
</comment>
<gene>
    <name evidence="4" type="ORF">WMO46_13000</name>
</gene>
<name>A0ABV1H0N0_9BACT</name>
<dbReference type="RefSeq" id="WP_349094500.1">
    <property type="nucleotide sequence ID" value="NZ_JBBMFL010000017.1"/>
</dbReference>
<evidence type="ECO:0000313" key="4">
    <source>
        <dbReference type="EMBL" id="MEQ2545862.1"/>
    </source>
</evidence>
<reference evidence="4 5" key="1">
    <citation type="submission" date="2024-03" db="EMBL/GenBank/DDBJ databases">
        <title>Human intestinal bacterial collection.</title>
        <authorList>
            <person name="Pauvert C."/>
            <person name="Hitch T.C.A."/>
            <person name="Clavel T."/>
        </authorList>
    </citation>
    <scope>NUCLEOTIDE SEQUENCE [LARGE SCALE GENOMIC DNA]</scope>
    <source>
        <strain evidence="4 5">CLA-KB-H122</strain>
    </source>
</reference>
<feature type="region of interest" description="Disordered" evidence="1">
    <location>
        <begin position="295"/>
        <end position="340"/>
    </location>
</feature>
<proteinExistence type="predicted"/>
<evidence type="ECO:0000256" key="1">
    <source>
        <dbReference type="SAM" id="MobiDB-lite"/>
    </source>
</evidence>
<dbReference type="InterPro" id="IPR025222">
    <property type="entry name" value="DUF3945"/>
</dbReference>
<keyword evidence="5" id="KW-1185">Reference proteome</keyword>
<dbReference type="Pfam" id="PF13351">
    <property type="entry name" value="DUF4099"/>
    <property type="match status" value="1"/>
</dbReference>
<dbReference type="Proteomes" id="UP001460202">
    <property type="component" value="Unassembled WGS sequence"/>
</dbReference>
<evidence type="ECO:0000313" key="5">
    <source>
        <dbReference type="Proteomes" id="UP001460202"/>
    </source>
</evidence>
<feature type="domain" description="DUF3945" evidence="2">
    <location>
        <begin position="192"/>
        <end position="241"/>
    </location>
</feature>